<organism evidence="11 12">
    <name type="scientific">Maritimibacter harenae</name>
    <dbReference type="NCBI Taxonomy" id="2606218"/>
    <lineage>
        <taxon>Bacteria</taxon>
        <taxon>Pseudomonadati</taxon>
        <taxon>Pseudomonadota</taxon>
        <taxon>Alphaproteobacteria</taxon>
        <taxon>Rhodobacterales</taxon>
        <taxon>Roseobacteraceae</taxon>
        <taxon>Maritimibacter</taxon>
    </lineage>
</organism>
<dbReference type="NCBIfam" id="NF033792">
    <property type="entry name" value="ActS_PrrB_HisK"/>
    <property type="match status" value="1"/>
</dbReference>
<dbReference type="InterPro" id="IPR003594">
    <property type="entry name" value="HATPase_dom"/>
</dbReference>
<feature type="transmembrane region" description="Helical" evidence="9">
    <location>
        <begin position="25"/>
        <end position="45"/>
    </location>
</feature>
<evidence type="ECO:0000256" key="8">
    <source>
        <dbReference type="ARBA" id="ARBA00022840"/>
    </source>
</evidence>
<dbReference type="Pfam" id="PF00512">
    <property type="entry name" value="HisKA"/>
    <property type="match status" value="1"/>
</dbReference>
<dbReference type="InterPro" id="IPR050980">
    <property type="entry name" value="2C_sensor_his_kinase"/>
</dbReference>
<comment type="subcellular location">
    <subcellularLocation>
        <location evidence="2">Cell membrane</location>
        <topology evidence="2">Multi-pass membrane protein</topology>
    </subcellularLocation>
</comment>
<keyword evidence="12" id="KW-1185">Reference proteome</keyword>
<feature type="transmembrane region" description="Helical" evidence="9">
    <location>
        <begin position="51"/>
        <end position="72"/>
    </location>
</feature>
<keyword evidence="9" id="KW-0472">Membrane</keyword>
<dbReference type="GO" id="GO:0005886">
    <property type="term" value="C:plasma membrane"/>
    <property type="evidence" value="ECO:0007669"/>
    <property type="project" value="UniProtKB-SubCell"/>
</dbReference>
<dbReference type="SUPFAM" id="SSF55874">
    <property type="entry name" value="ATPase domain of HSP90 chaperone/DNA topoisomerase II/histidine kinase"/>
    <property type="match status" value="1"/>
</dbReference>
<feature type="domain" description="Histidine kinase" evidence="10">
    <location>
        <begin position="218"/>
        <end position="439"/>
    </location>
</feature>
<dbReference type="InterPro" id="IPR036097">
    <property type="entry name" value="HisK_dim/P_sf"/>
</dbReference>
<evidence type="ECO:0000256" key="5">
    <source>
        <dbReference type="ARBA" id="ARBA00022679"/>
    </source>
</evidence>
<comment type="catalytic activity">
    <reaction evidence="1">
        <text>ATP + protein L-histidine = ADP + protein N-phospho-L-histidine.</text>
        <dbReference type="EC" id="2.7.13.3"/>
    </reaction>
</comment>
<evidence type="ECO:0000256" key="9">
    <source>
        <dbReference type="SAM" id="Phobius"/>
    </source>
</evidence>
<evidence type="ECO:0000256" key="7">
    <source>
        <dbReference type="ARBA" id="ARBA00022777"/>
    </source>
</evidence>
<keyword evidence="9" id="KW-1133">Transmembrane helix</keyword>
<dbReference type="GO" id="GO:0000155">
    <property type="term" value="F:phosphorelay sensor kinase activity"/>
    <property type="evidence" value="ECO:0007669"/>
    <property type="project" value="InterPro"/>
</dbReference>
<evidence type="ECO:0000256" key="4">
    <source>
        <dbReference type="ARBA" id="ARBA00022475"/>
    </source>
</evidence>
<dbReference type="InterPro" id="IPR036890">
    <property type="entry name" value="HATPase_C_sf"/>
</dbReference>
<evidence type="ECO:0000313" key="11">
    <source>
        <dbReference type="EMBL" id="MZR12061.1"/>
    </source>
</evidence>
<dbReference type="PANTHER" id="PTHR44936:SF10">
    <property type="entry name" value="SENSOR PROTEIN RSTB"/>
    <property type="match status" value="1"/>
</dbReference>
<dbReference type="PANTHER" id="PTHR44936">
    <property type="entry name" value="SENSOR PROTEIN CREC"/>
    <property type="match status" value="1"/>
</dbReference>
<dbReference type="InterPro" id="IPR047770">
    <property type="entry name" value="RegB"/>
</dbReference>
<name>A0A845M7A3_9RHOB</name>
<dbReference type="RefSeq" id="WP_161350175.1">
    <property type="nucleotide sequence ID" value="NZ_WTUX01000006.1"/>
</dbReference>
<dbReference type="EC" id="2.7.13.3" evidence="3"/>
<protein>
    <recommendedName>
        <fullName evidence="3">histidine kinase</fullName>
        <ecNumber evidence="3">2.7.13.3</ecNumber>
    </recommendedName>
</protein>
<evidence type="ECO:0000256" key="3">
    <source>
        <dbReference type="ARBA" id="ARBA00012438"/>
    </source>
</evidence>
<dbReference type="PROSITE" id="PS50109">
    <property type="entry name" value="HIS_KIN"/>
    <property type="match status" value="1"/>
</dbReference>
<sequence length="459" mass="49476">MPDTSADLFEANPGRSWIRLRTLNILRWIAVAGQIGAIGVADRVFGIQIELGYAAAVIGLSIIANIVFHFVYPETKRLNEREAVAMLLFDTVQLGVLILITGGLNNPFAVLIAAPVTVAATALSLRATLLVGAAALALTSFAADLHVPLTLSSGEVLRLPEVFVFGSWVAIVIAIAFIAGYTRQVSTETQSMSQALLATQMALAREQKLTDLGGVVAAAAHELGTPLATIKLVSSEMVSDLPAGSELRDDAELIRDQADRCRDILQSMGRSGKDDLHLRQAPLVAVLEEAAEPHQDRGKTIVIEPDDADQPMILRQPEIVHGIRNLVQNAVDFAATTVWVEPTWDDQTLSVRIIDDGAGYPPHLLGRIGDPFIRRRRTNPDRRRPEYEGMGLGLFIAKTLLERTGAELTFANGQDPYTGVAHPGEQSGAIVEVTWPRGNNGIEASDRLPTLGENVNFGS</sequence>
<keyword evidence="6" id="KW-0547">Nucleotide-binding</keyword>
<evidence type="ECO:0000256" key="1">
    <source>
        <dbReference type="ARBA" id="ARBA00000085"/>
    </source>
</evidence>
<dbReference type="EMBL" id="WTUX01000006">
    <property type="protein sequence ID" value="MZR12061.1"/>
    <property type="molecule type" value="Genomic_DNA"/>
</dbReference>
<comment type="caution">
    <text evidence="11">The sequence shown here is derived from an EMBL/GenBank/DDBJ whole genome shotgun (WGS) entry which is preliminary data.</text>
</comment>
<gene>
    <name evidence="11" type="ORF">GQE99_03395</name>
</gene>
<keyword evidence="4" id="KW-1003">Cell membrane</keyword>
<evidence type="ECO:0000256" key="2">
    <source>
        <dbReference type="ARBA" id="ARBA00004651"/>
    </source>
</evidence>
<accession>A0A845M7A3</accession>
<dbReference type="NCBIfam" id="NF045988">
    <property type="entry name" value="HisKinRegBRhodob"/>
    <property type="match status" value="1"/>
</dbReference>
<dbReference type="InterPro" id="IPR003661">
    <property type="entry name" value="HisK_dim/P_dom"/>
</dbReference>
<dbReference type="Gene3D" id="3.30.565.10">
    <property type="entry name" value="Histidine kinase-like ATPase, C-terminal domain"/>
    <property type="match status" value="1"/>
</dbReference>
<dbReference type="AlphaFoldDB" id="A0A845M7A3"/>
<dbReference type="Gene3D" id="1.10.287.130">
    <property type="match status" value="1"/>
</dbReference>
<evidence type="ECO:0000259" key="10">
    <source>
        <dbReference type="PROSITE" id="PS50109"/>
    </source>
</evidence>
<dbReference type="GO" id="GO:0005524">
    <property type="term" value="F:ATP binding"/>
    <property type="evidence" value="ECO:0007669"/>
    <property type="project" value="UniProtKB-KW"/>
</dbReference>
<evidence type="ECO:0000313" key="12">
    <source>
        <dbReference type="Proteomes" id="UP000467322"/>
    </source>
</evidence>
<keyword evidence="5" id="KW-0808">Transferase</keyword>
<dbReference type="Proteomes" id="UP000467322">
    <property type="component" value="Unassembled WGS sequence"/>
</dbReference>
<feature type="transmembrane region" description="Helical" evidence="9">
    <location>
        <begin position="108"/>
        <end position="141"/>
    </location>
</feature>
<feature type="transmembrane region" description="Helical" evidence="9">
    <location>
        <begin position="162"/>
        <end position="181"/>
    </location>
</feature>
<proteinExistence type="predicted"/>
<dbReference type="CDD" id="cd00082">
    <property type="entry name" value="HisKA"/>
    <property type="match status" value="1"/>
</dbReference>
<dbReference type="Pfam" id="PF02518">
    <property type="entry name" value="HATPase_c"/>
    <property type="match status" value="1"/>
</dbReference>
<reference evidence="11 12" key="1">
    <citation type="submission" date="2019-12" db="EMBL/GenBank/DDBJ databases">
        <title>Maritimibacter sp. nov. sp. isolated from sea sand.</title>
        <authorList>
            <person name="Kim J."/>
            <person name="Jeong S.E."/>
            <person name="Jung H.S."/>
            <person name="Jeon C.O."/>
        </authorList>
    </citation>
    <scope>NUCLEOTIDE SEQUENCE [LARGE SCALE GENOMIC DNA]</scope>
    <source>
        <strain evidence="11 12">DP07</strain>
    </source>
</reference>
<keyword evidence="7 11" id="KW-0418">Kinase</keyword>
<dbReference type="SMART" id="SM00388">
    <property type="entry name" value="HisKA"/>
    <property type="match status" value="1"/>
</dbReference>
<keyword evidence="9" id="KW-0812">Transmembrane</keyword>
<evidence type="ECO:0000256" key="6">
    <source>
        <dbReference type="ARBA" id="ARBA00022741"/>
    </source>
</evidence>
<dbReference type="InterPro" id="IPR005467">
    <property type="entry name" value="His_kinase_dom"/>
</dbReference>
<keyword evidence="8" id="KW-0067">ATP-binding</keyword>
<dbReference type="SUPFAM" id="SSF47384">
    <property type="entry name" value="Homodimeric domain of signal transducing histidine kinase"/>
    <property type="match status" value="1"/>
</dbReference>
<dbReference type="SMART" id="SM00387">
    <property type="entry name" value="HATPase_c"/>
    <property type="match status" value="1"/>
</dbReference>